<reference evidence="1" key="1">
    <citation type="journal article" date="2014" name="Front. Microbiol.">
        <title>High frequency of phylogenetically diverse reductive dehalogenase-homologous genes in deep subseafloor sedimentary metagenomes.</title>
        <authorList>
            <person name="Kawai M."/>
            <person name="Futagami T."/>
            <person name="Toyoda A."/>
            <person name="Takaki Y."/>
            <person name="Nishi S."/>
            <person name="Hori S."/>
            <person name="Arai W."/>
            <person name="Tsubouchi T."/>
            <person name="Morono Y."/>
            <person name="Uchiyama I."/>
            <person name="Ito T."/>
            <person name="Fujiyama A."/>
            <person name="Inagaki F."/>
            <person name="Takami H."/>
        </authorList>
    </citation>
    <scope>NUCLEOTIDE SEQUENCE</scope>
    <source>
        <strain evidence="1">Expedition CK06-06</strain>
    </source>
</reference>
<protein>
    <recommendedName>
        <fullName evidence="2">Outer membrane lipoprotein BamD-like domain-containing protein</fullName>
    </recommendedName>
</protein>
<dbReference type="Gene3D" id="1.20.58.2200">
    <property type="match status" value="1"/>
</dbReference>
<proteinExistence type="predicted"/>
<dbReference type="AlphaFoldDB" id="X0ZFP7"/>
<comment type="caution">
    <text evidence="1">The sequence shown here is derived from an EMBL/GenBank/DDBJ whole genome shotgun (WGS) entry which is preliminary data.</text>
</comment>
<dbReference type="InterPro" id="IPR038440">
    <property type="entry name" value="FimV_C_sf"/>
</dbReference>
<evidence type="ECO:0008006" key="2">
    <source>
        <dbReference type="Google" id="ProtNLM"/>
    </source>
</evidence>
<dbReference type="EMBL" id="BARS01055593">
    <property type="protein sequence ID" value="GAG47171.1"/>
    <property type="molecule type" value="Genomic_DNA"/>
</dbReference>
<gene>
    <name evidence="1" type="ORF">S01H1_82052</name>
</gene>
<accession>X0ZFP7</accession>
<name>X0ZFP7_9ZZZZ</name>
<feature type="non-terminal residue" evidence="1">
    <location>
        <position position="1"/>
    </location>
</feature>
<evidence type="ECO:0000313" key="1">
    <source>
        <dbReference type="EMBL" id="GAG47171.1"/>
    </source>
</evidence>
<organism evidence="1">
    <name type="scientific">marine sediment metagenome</name>
    <dbReference type="NCBI Taxonomy" id="412755"/>
    <lineage>
        <taxon>unclassified sequences</taxon>
        <taxon>metagenomes</taxon>
        <taxon>ecological metagenomes</taxon>
    </lineage>
</organism>
<sequence length="74" mass="7888">KAGAAATSAARPVDDKKAEILEQNLTRRLTLAKNYLKSGSKTNARRILSDLAKKWPGTPQGQKAAQLLEAATGK</sequence>